<evidence type="ECO:0000256" key="1">
    <source>
        <dbReference type="PROSITE-ProRule" id="PRU00371"/>
    </source>
</evidence>
<dbReference type="PROSITE" id="PS51031">
    <property type="entry name" value="BESS"/>
    <property type="match status" value="1"/>
</dbReference>
<organism evidence="5 6">
    <name type="scientific">Zophobas morio</name>
    <dbReference type="NCBI Taxonomy" id="2755281"/>
    <lineage>
        <taxon>Eukaryota</taxon>
        <taxon>Metazoa</taxon>
        <taxon>Ecdysozoa</taxon>
        <taxon>Arthropoda</taxon>
        <taxon>Hexapoda</taxon>
        <taxon>Insecta</taxon>
        <taxon>Pterygota</taxon>
        <taxon>Neoptera</taxon>
        <taxon>Endopterygota</taxon>
        <taxon>Coleoptera</taxon>
        <taxon>Polyphaga</taxon>
        <taxon>Cucujiformia</taxon>
        <taxon>Tenebrionidae</taxon>
        <taxon>Zophobas</taxon>
    </lineage>
</organism>
<evidence type="ECO:0000313" key="5">
    <source>
        <dbReference type="EMBL" id="KAJ3655674.1"/>
    </source>
</evidence>
<sequence>MSNSSYRVDADEYLVSLIAKHPGIYDKRSDYYKDYIRKQQSWDSIASQLNLDAESVRKRWENLRDRFVRVYREYTASSNNPMVKNKFKLFDHMLWLAPHIRKRRMTSSVFVMKTKVAPQFSLNDDTQSSDNHETKESVNVKAETQSNASDITYHESYLEDDAMLSSTSAADGISQPTESEIPNKSDHYFMMSVVHDCQAMRPRKKLKFKKDVLELLEKYLYDDDK</sequence>
<dbReference type="PANTHER" id="PTHR12243:SF60">
    <property type="entry name" value="SI:CH211-15D5.12-RELATED"/>
    <property type="match status" value="1"/>
</dbReference>
<dbReference type="GO" id="GO:0005667">
    <property type="term" value="C:transcription regulator complex"/>
    <property type="evidence" value="ECO:0007669"/>
    <property type="project" value="TreeGrafter"/>
</dbReference>
<dbReference type="Pfam" id="PF02944">
    <property type="entry name" value="BESS"/>
    <property type="match status" value="1"/>
</dbReference>
<keyword evidence="6" id="KW-1185">Reference proteome</keyword>
<dbReference type="PROSITE" id="PS51029">
    <property type="entry name" value="MADF"/>
    <property type="match status" value="1"/>
</dbReference>
<dbReference type="InterPro" id="IPR006578">
    <property type="entry name" value="MADF-dom"/>
</dbReference>
<dbReference type="GO" id="GO:0006357">
    <property type="term" value="P:regulation of transcription by RNA polymerase II"/>
    <property type="evidence" value="ECO:0007669"/>
    <property type="project" value="TreeGrafter"/>
</dbReference>
<evidence type="ECO:0000313" key="6">
    <source>
        <dbReference type="Proteomes" id="UP001168821"/>
    </source>
</evidence>
<proteinExistence type="predicted"/>
<protein>
    <recommendedName>
        <fullName evidence="7">Transcription factor Adf-1</fullName>
    </recommendedName>
</protein>
<dbReference type="AlphaFoldDB" id="A0AA38MH55"/>
<feature type="domain" description="MADF" evidence="3">
    <location>
        <begin position="13"/>
        <end position="101"/>
    </location>
</feature>
<dbReference type="EMBL" id="JALNTZ010000004">
    <property type="protein sequence ID" value="KAJ3655674.1"/>
    <property type="molecule type" value="Genomic_DNA"/>
</dbReference>
<dbReference type="InterPro" id="IPR039353">
    <property type="entry name" value="TF_Adf1"/>
</dbReference>
<evidence type="ECO:0000256" key="2">
    <source>
        <dbReference type="SAM" id="MobiDB-lite"/>
    </source>
</evidence>
<dbReference type="GO" id="GO:0003677">
    <property type="term" value="F:DNA binding"/>
    <property type="evidence" value="ECO:0007669"/>
    <property type="project" value="InterPro"/>
</dbReference>
<accession>A0AA38MH55</accession>
<dbReference type="InterPro" id="IPR004210">
    <property type="entry name" value="BESS_motif"/>
</dbReference>
<dbReference type="GO" id="GO:0005634">
    <property type="term" value="C:nucleus"/>
    <property type="evidence" value="ECO:0007669"/>
    <property type="project" value="UniProtKB-SubCell"/>
</dbReference>
<dbReference type="Pfam" id="PF10545">
    <property type="entry name" value="MADF_DNA_bdg"/>
    <property type="match status" value="1"/>
</dbReference>
<dbReference type="Proteomes" id="UP001168821">
    <property type="component" value="Unassembled WGS sequence"/>
</dbReference>
<evidence type="ECO:0008006" key="7">
    <source>
        <dbReference type="Google" id="ProtNLM"/>
    </source>
</evidence>
<keyword evidence="1" id="KW-0539">Nucleus</keyword>
<reference evidence="5" key="1">
    <citation type="journal article" date="2023" name="G3 (Bethesda)">
        <title>Whole genome assemblies of Zophobas morio and Tenebrio molitor.</title>
        <authorList>
            <person name="Kaur S."/>
            <person name="Stinson S.A."/>
            <person name="diCenzo G.C."/>
        </authorList>
    </citation>
    <scope>NUCLEOTIDE SEQUENCE</scope>
    <source>
        <strain evidence="5">QUZm001</strain>
    </source>
</reference>
<dbReference type="SMART" id="SM00595">
    <property type="entry name" value="MADF"/>
    <property type="match status" value="1"/>
</dbReference>
<comment type="subcellular location">
    <subcellularLocation>
        <location evidence="1">Nucleus</location>
    </subcellularLocation>
</comment>
<evidence type="ECO:0000259" key="3">
    <source>
        <dbReference type="PROSITE" id="PS51029"/>
    </source>
</evidence>
<name>A0AA38MH55_9CUCU</name>
<feature type="domain" description="BESS" evidence="4">
    <location>
        <begin position="183"/>
        <end position="222"/>
    </location>
</feature>
<evidence type="ECO:0000259" key="4">
    <source>
        <dbReference type="PROSITE" id="PS51031"/>
    </source>
</evidence>
<feature type="region of interest" description="Disordered" evidence="2">
    <location>
        <begin position="121"/>
        <end position="143"/>
    </location>
</feature>
<gene>
    <name evidence="5" type="ORF">Zmor_014795</name>
</gene>
<dbReference type="PANTHER" id="PTHR12243">
    <property type="entry name" value="MADF DOMAIN TRANSCRIPTION FACTOR"/>
    <property type="match status" value="1"/>
</dbReference>
<comment type="caution">
    <text evidence="5">The sequence shown here is derived from an EMBL/GenBank/DDBJ whole genome shotgun (WGS) entry which is preliminary data.</text>
</comment>